<sequence>MDLKILFTTRVVRLFCYGFLSLLLALYLAQVGLTDPQIGLLFSLTLAGDAAVSLWLTTSADRFGRRRTLQIGALLMLGAGLVFILTDNIVLLMAAAIVGVISPSGNEIGPFLPVEQAGLSQIVPSQKRTQVFAWYNLAGSFATAMGALCGGWVVQILQGRGWLALDAYRVVLGAYAAGGLVLTLLFLTLSPAVEVQERAPVGTRLVLGLHRSRAVVLRLSALFALDAFAGGLILQSMIAYWFHIKFGVDTGLLGSLFFGANVLAGISALLAVPLAKRFGLINTMVFTHVPSNLLLILVPLMPNLPLAIGLLLARFSISQMDVPTRQSYTMAVVSADERSAAAGVTGIARSVGASLAPVLTGIFLTNPALFSLPFFLCGGLKLVYDLALYRSFKAVKPPEETLSQSGAKFP</sequence>
<dbReference type="OrthoDB" id="8526297at2"/>
<feature type="transmembrane region" description="Helical" evidence="4">
    <location>
        <begin position="12"/>
        <end position="32"/>
    </location>
</feature>
<reference evidence="7" key="1">
    <citation type="submission" date="2006-02" db="EMBL/GenBank/DDBJ databases">
        <title>Complete sequence of chromosome of Rhodoferax ferrireducens DSM 15236.</title>
        <authorList>
            <person name="Copeland A."/>
            <person name="Lucas S."/>
            <person name="Lapidus A."/>
            <person name="Barry K."/>
            <person name="Detter J.C."/>
            <person name="Glavina del Rio T."/>
            <person name="Hammon N."/>
            <person name="Israni S."/>
            <person name="Pitluck S."/>
            <person name="Brettin T."/>
            <person name="Bruce D."/>
            <person name="Han C."/>
            <person name="Tapia R."/>
            <person name="Gilna P."/>
            <person name="Kiss H."/>
            <person name="Schmutz J."/>
            <person name="Larimer F."/>
            <person name="Land M."/>
            <person name="Kyrpides N."/>
            <person name="Ivanova N."/>
            <person name="Richardson P."/>
        </authorList>
    </citation>
    <scope>NUCLEOTIDE SEQUENCE [LARGE SCALE GENOMIC DNA]</scope>
    <source>
        <strain evidence="7">ATCC BAA-621 / DSM 15236 / T118</strain>
    </source>
</reference>
<dbReference type="InterPro" id="IPR011701">
    <property type="entry name" value="MFS"/>
</dbReference>
<feature type="transmembrane region" description="Helical" evidence="4">
    <location>
        <begin position="215"/>
        <end position="240"/>
    </location>
</feature>
<name>Q222E1_ALBFT</name>
<dbReference type="RefSeq" id="WP_011462685.1">
    <property type="nucleotide sequence ID" value="NC_007908.1"/>
</dbReference>
<feature type="transmembrane region" description="Helical" evidence="4">
    <location>
        <begin position="174"/>
        <end position="195"/>
    </location>
</feature>
<dbReference type="GO" id="GO:0022857">
    <property type="term" value="F:transmembrane transporter activity"/>
    <property type="evidence" value="ECO:0007669"/>
    <property type="project" value="InterPro"/>
</dbReference>
<protein>
    <submittedName>
        <fullName evidence="6">Major facilitator superfamily MFS_1</fullName>
    </submittedName>
</protein>
<evidence type="ECO:0000256" key="1">
    <source>
        <dbReference type="ARBA" id="ARBA00022692"/>
    </source>
</evidence>
<feature type="transmembrane region" description="Helical" evidence="4">
    <location>
        <begin position="38"/>
        <end position="56"/>
    </location>
</feature>
<dbReference type="STRING" id="338969.Rfer_0358"/>
<dbReference type="Pfam" id="PF07690">
    <property type="entry name" value="MFS_1"/>
    <property type="match status" value="1"/>
</dbReference>
<keyword evidence="2 4" id="KW-1133">Transmembrane helix</keyword>
<evidence type="ECO:0000313" key="6">
    <source>
        <dbReference type="EMBL" id="ABD68112.1"/>
    </source>
</evidence>
<evidence type="ECO:0000256" key="2">
    <source>
        <dbReference type="ARBA" id="ARBA00022989"/>
    </source>
</evidence>
<organism evidence="6 7">
    <name type="scientific">Albidiferax ferrireducens (strain ATCC BAA-621 / DSM 15236 / T118)</name>
    <name type="common">Rhodoferax ferrireducens</name>
    <dbReference type="NCBI Taxonomy" id="338969"/>
    <lineage>
        <taxon>Bacteria</taxon>
        <taxon>Pseudomonadati</taxon>
        <taxon>Pseudomonadota</taxon>
        <taxon>Betaproteobacteria</taxon>
        <taxon>Burkholderiales</taxon>
        <taxon>Comamonadaceae</taxon>
        <taxon>Rhodoferax</taxon>
    </lineage>
</organism>
<dbReference type="Gene3D" id="1.20.1250.20">
    <property type="entry name" value="MFS general substrate transporter like domains"/>
    <property type="match status" value="1"/>
</dbReference>
<keyword evidence="3 4" id="KW-0472">Membrane</keyword>
<feature type="transmembrane region" description="Helical" evidence="4">
    <location>
        <begin position="252"/>
        <end position="272"/>
    </location>
</feature>
<accession>Q222E1</accession>
<dbReference type="SUPFAM" id="SSF103473">
    <property type="entry name" value="MFS general substrate transporter"/>
    <property type="match status" value="1"/>
</dbReference>
<dbReference type="eggNOG" id="COG2814">
    <property type="taxonomic scope" value="Bacteria"/>
</dbReference>
<dbReference type="Proteomes" id="UP000008332">
    <property type="component" value="Chromosome"/>
</dbReference>
<evidence type="ECO:0000259" key="5">
    <source>
        <dbReference type="PROSITE" id="PS50850"/>
    </source>
</evidence>
<dbReference type="PANTHER" id="PTHR23520:SF5">
    <property type="entry name" value="TRANSPORTER, PUTATIVE (AFU_ORTHOLOGUE AFUA_3G04000)-RELATED"/>
    <property type="match status" value="1"/>
</dbReference>
<feature type="domain" description="Major facilitator superfamily (MFS) profile" evidence="5">
    <location>
        <begin position="1"/>
        <end position="396"/>
    </location>
</feature>
<feature type="transmembrane region" description="Helical" evidence="4">
    <location>
        <begin position="362"/>
        <end position="384"/>
    </location>
</feature>
<feature type="transmembrane region" description="Helical" evidence="4">
    <location>
        <begin position="133"/>
        <end position="154"/>
    </location>
</feature>
<dbReference type="PANTHER" id="PTHR23520">
    <property type="entry name" value="TRANSPORTER, PUTATIVE (AFU_ORTHOLOGUE AFUA_3G04000)-RELATED"/>
    <property type="match status" value="1"/>
</dbReference>
<gene>
    <name evidence="6" type="ordered locus">Rfer_0358</name>
</gene>
<feature type="transmembrane region" description="Helical" evidence="4">
    <location>
        <begin position="293"/>
        <end position="317"/>
    </location>
</feature>
<dbReference type="InterPro" id="IPR020846">
    <property type="entry name" value="MFS_dom"/>
</dbReference>
<evidence type="ECO:0000256" key="4">
    <source>
        <dbReference type="SAM" id="Phobius"/>
    </source>
</evidence>
<proteinExistence type="predicted"/>
<dbReference type="EMBL" id="CP000267">
    <property type="protein sequence ID" value="ABD68112.1"/>
    <property type="molecule type" value="Genomic_DNA"/>
</dbReference>
<dbReference type="KEGG" id="rfr:Rfer_0358"/>
<evidence type="ECO:0000313" key="7">
    <source>
        <dbReference type="Proteomes" id="UP000008332"/>
    </source>
</evidence>
<feature type="transmembrane region" description="Helical" evidence="4">
    <location>
        <begin position="68"/>
        <end position="85"/>
    </location>
</feature>
<dbReference type="PROSITE" id="PS50850">
    <property type="entry name" value="MFS"/>
    <property type="match status" value="1"/>
</dbReference>
<dbReference type="InterPro" id="IPR036259">
    <property type="entry name" value="MFS_trans_sf"/>
</dbReference>
<keyword evidence="7" id="KW-1185">Reference proteome</keyword>
<dbReference type="AlphaFoldDB" id="Q222E1"/>
<dbReference type="HOGENOM" id="CLU_025894_2_0_4"/>
<evidence type="ECO:0000256" key="3">
    <source>
        <dbReference type="ARBA" id="ARBA00023136"/>
    </source>
</evidence>
<keyword evidence="1 4" id="KW-0812">Transmembrane</keyword>